<evidence type="ECO:0000256" key="5">
    <source>
        <dbReference type="ARBA" id="ARBA00022825"/>
    </source>
</evidence>
<evidence type="ECO:0000256" key="1">
    <source>
        <dbReference type="ARBA" id="ARBA00004370"/>
    </source>
</evidence>
<accession>A0A415GK82</accession>
<dbReference type="GO" id="GO:0008236">
    <property type="term" value="F:serine-type peptidase activity"/>
    <property type="evidence" value="ECO:0007669"/>
    <property type="project" value="UniProtKB-KW"/>
</dbReference>
<dbReference type="InterPro" id="IPR029045">
    <property type="entry name" value="ClpP/crotonase-like_dom_sf"/>
</dbReference>
<feature type="domain" description="Peptidase S49" evidence="8">
    <location>
        <begin position="373"/>
        <end position="526"/>
    </location>
</feature>
<feature type="active site" description="Nucleophile" evidence="7">
    <location>
        <position position="389"/>
    </location>
</feature>
<dbReference type="EMBL" id="QRNO01000040">
    <property type="protein sequence ID" value="RHK49693.1"/>
    <property type="molecule type" value="Genomic_DNA"/>
</dbReference>
<evidence type="ECO:0000256" key="2">
    <source>
        <dbReference type="ARBA" id="ARBA00008683"/>
    </source>
</evidence>
<keyword evidence="3" id="KW-0645">Protease</keyword>
<dbReference type="Proteomes" id="UP000286598">
    <property type="component" value="Unassembled WGS sequence"/>
</dbReference>
<name>A0A415GK82_9BACT</name>
<evidence type="ECO:0000256" key="6">
    <source>
        <dbReference type="ARBA" id="ARBA00023136"/>
    </source>
</evidence>
<evidence type="ECO:0000259" key="8">
    <source>
        <dbReference type="Pfam" id="PF01343"/>
    </source>
</evidence>
<feature type="active site" description="Proton donor/acceptor" evidence="7">
    <location>
        <position position="190"/>
    </location>
</feature>
<dbReference type="NCBIfam" id="TIGR00706">
    <property type="entry name" value="SppA_dom"/>
    <property type="match status" value="1"/>
</dbReference>
<comment type="similarity">
    <text evidence="2">Belongs to the peptidase S49 family.</text>
</comment>
<dbReference type="InterPro" id="IPR047217">
    <property type="entry name" value="S49_SppA_67K_type_N"/>
</dbReference>
<comment type="subcellular location">
    <subcellularLocation>
        <location evidence="1">Membrane</location>
    </subcellularLocation>
</comment>
<dbReference type="OrthoDB" id="9764363at2"/>
<dbReference type="Gene3D" id="3.90.226.10">
    <property type="entry name" value="2-enoyl-CoA Hydratase, Chain A, domain 1"/>
    <property type="match status" value="3"/>
</dbReference>
<dbReference type="PANTHER" id="PTHR33209:SF1">
    <property type="entry name" value="PEPTIDASE S49 DOMAIN-CONTAINING PROTEIN"/>
    <property type="match status" value="1"/>
</dbReference>
<dbReference type="GO" id="GO:0006465">
    <property type="term" value="P:signal peptide processing"/>
    <property type="evidence" value="ECO:0007669"/>
    <property type="project" value="InterPro"/>
</dbReference>
<dbReference type="PIRSF" id="PIRSF001217">
    <property type="entry name" value="Protease_4_SppA"/>
    <property type="match status" value="1"/>
</dbReference>
<dbReference type="InterPro" id="IPR047272">
    <property type="entry name" value="S49_SppA_C"/>
</dbReference>
<reference evidence="9 10" key="1">
    <citation type="submission" date="2018-08" db="EMBL/GenBank/DDBJ databases">
        <title>A genome reference for cultivated species of the human gut microbiota.</title>
        <authorList>
            <person name="Zou Y."/>
            <person name="Xue W."/>
            <person name="Luo G."/>
        </authorList>
    </citation>
    <scope>NUCLEOTIDE SEQUENCE [LARGE SCALE GENOMIC DNA]</scope>
    <source>
        <strain evidence="9 10">AF42-9</strain>
    </source>
</reference>
<keyword evidence="6" id="KW-0472">Membrane</keyword>
<dbReference type="GO" id="GO:0016020">
    <property type="term" value="C:membrane"/>
    <property type="evidence" value="ECO:0007669"/>
    <property type="project" value="UniProtKB-SubCell"/>
</dbReference>
<keyword evidence="5" id="KW-0720">Serine protease</keyword>
<dbReference type="Gene3D" id="6.20.330.10">
    <property type="match status" value="1"/>
</dbReference>
<dbReference type="CDD" id="cd07023">
    <property type="entry name" value="S49_Sppa_N_C"/>
    <property type="match status" value="1"/>
</dbReference>
<comment type="caution">
    <text evidence="9">The sequence shown here is derived from an EMBL/GenBank/DDBJ whole genome shotgun (WGS) entry which is preliminary data.</text>
</comment>
<dbReference type="CDD" id="cd07018">
    <property type="entry name" value="S49_SppA_67K_type"/>
    <property type="match status" value="1"/>
</dbReference>
<dbReference type="NCBIfam" id="TIGR00705">
    <property type="entry name" value="SppA_67K"/>
    <property type="match status" value="1"/>
</dbReference>
<dbReference type="AlphaFoldDB" id="A0A415GK82"/>
<protein>
    <submittedName>
        <fullName evidence="9">Signal peptide peptidase SppA</fullName>
    </submittedName>
</protein>
<evidence type="ECO:0000313" key="10">
    <source>
        <dbReference type="Proteomes" id="UP000286598"/>
    </source>
</evidence>
<evidence type="ECO:0000313" key="9">
    <source>
        <dbReference type="EMBL" id="RHK49693.1"/>
    </source>
</evidence>
<dbReference type="PANTHER" id="PTHR33209">
    <property type="entry name" value="PROTEASE 4"/>
    <property type="match status" value="1"/>
</dbReference>
<evidence type="ECO:0000256" key="4">
    <source>
        <dbReference type="ARBA" id="ARBA00022801"/>
    </source>
</evidence>
<evidence type="ECO:0000256" key="7">
    <source>
        <dbReference type="PIRSR" id="PIRSR001217-1"/>
    </source>
</evidence>
<dbReference type="InterPro" id="IPR002142">
    <property type="entry name" value="Peptidase_S49"/>
</dbReference>
<dbReference type="InterPro" id="IPR004635">
    <property type="entry name" value="Pept_S49_SppA"/>
</dbReference>
<sequence>MKDFIKSVLATMVGIFGFFIVMGVLTMMSIIGMVASSSAAQNVEENSVFVLNLSGTISDQGTDNPLSLFTGDDSQSTGLNNILSAIKKAKTNDDIKGIYIEAGALITNYATLQEIRNALADFRKSGKWIVAYGDYYTQGAYYVASVANKVYINPKGIVDWHGIGAQTMFYKDFMAKFGVKCEVVKVGTFKSATETFTEEKMSDANRLQTQTFINGTWQNICTAVSKSRGISIDSLNSYADSYLALQSTEMLMKAKMVDGMMYSDKVKDAVKKMMKLEKDDDIAQLTLNDMLNVKDEKVEGDKIAIYYASGDIVQDPKAATMFGNNNYIASRKVCKDLEDLMNDDDVKAVVVRINSGGGDAYASEQMWHQMSELRKVKPVVVSMGDYAASGAYYMSAPASWIVAQPNTLTGSIGIFAVIPDFSGLVTTKLGVRFDEVKTNRHSTFGNLMARPFNAEETAMLQASVNRGYSLFRQRVADGRHLTIESVEKIAQGRVWLATDALNIKLVDQLGGIDDAVKKAAELAKLKEYYTSDYPAAASWIDNLLNSMTSSGTYLDTQLRQTLGELYQPFTVLRSIDKREAIQARIPYAISIK</sequence>
<keyword evidence="10" id="KW-1185">Reference proteome</keyword>
<dbReference type="Pfam" id="PF01343">
    <property type="entry name" value="Peptidase_S49"/>
    <property type="match status" value="2"/>
</dbReference>
<feature type="domain" description="Peptidase S49" evidence="8">
    <location>
        <begin position="122"/>
        <end position="275"/>
    </location>
</feature>
<organism evidence="9 10">
    <name type="scientific">Leyella stercorea</name>
    <dbReference type="NCBI Taxonomy" id="363265"/>
    <lineage>
        <taxon>Bacteria</taxon>
        <taxon>Pseudomonadati</taxon>
        <taxon>Bacteroidota</taxon>
        <taxon>Bacteroidia</taxon>
        <taxon>Bacteroidales</taxon>
        <taxon>Prevotellaceae</taxon>
        <taxon>Leyella</taxon>
    </lineage>
</organism>
<keyword evidence="4" id="KW-0378">Hydrolase</keyword>
<proteinExistence type="inferred from homology"/>
<dbReference type="SUPFAM" id="SSF52096">
    <property type="entry name" value="ClpP/crotonase"/>
    <property type="match status" value="2"/>
</dbReference>
<gene>
    <name evidence="9" type="primary">sppA</name>
    <name evidence="9" type="ORF">DW060_08520</name>
</gene>
<evidence type="ECO:0000256" key="3">
    <source>
        <dbReference type="ARBA" id="ARBA00022670"/>
    </source>
</evidence>
<dbReference type="InterPro" id="IPR004634">
    <property type="entry name" value="Pept_S49_pIV"/>
</dbReference>